<keyword evidence="11" id="KW-1185">Reference proteome</keyword>
<keyword evidence="3" id="KW-0813">Transport</keyword>
<comment type="caution">
    <text evidence="10">The sequence shown here is derived from an EMBL/GenBank/DDBJ whole genome shotgun (WGS) entry which is preliminary data.</text>
</comment>
<feature type="transmembrane region" description="Helical" evidence="8">
    <location>
        <begin position="178"/>
        <end position="199"/>
    </location>
</feature>
<feature type="transmembrane region" description="Helical" evidence="8">
    <location>
        <begin position="343"/>
        <end position="365"/>
    </location>
</feature>
<dbReference type="GO" id="GO:0140359">
    <property type="term" value="F:ABC-type transporter activity"/>
    <property type="evidence" value="ECO:0007669"/>
    <property type="project" value="InterPro"/>
</dbReference>
<evidence type="ECO:0000256" key="2">
    <source>
        <dbReference type="ARBA" id="ARBA00007783"/>
    </source>
</evidence>
<keyword evidence="5 8" id="KW-0812">Transmembrane</keyword>
<dbReference type="Proteomes" id="UP000270219">
    <property type="component" value="Unassembled WGS sequence"/>
</dbReference>
<gene>
    <name evidence="10" type="ORF">D8M04_08710</name>
</gene>
<organism evidence="10 11">
    <name type="scientific">Oceanobacillus piezotolerans</name>
    <dbReference type="NCBI Taxonomy" id="2448030"/>
    <lineage>
        <taxon>Bacteria</taxon>
        <taxon>Bacillati</taxon>
        <taxon>Bacillota</taxon>
        <taxon>Bacilli</taxon>
        <taxon>Bacillales</taxon>
        <taxon>Bacillaceae</taxon>
        <taxon>Oceanobacillus</taxon>
    </lineage>
</organism>
<protein>
    <submittedName>
        <fullName evidence="10">ABC transporter permease</fullName>
    </submittedName>
</protein>
<evidence type="ECO:0000256" key="3">
    <source>
        <dbReference type="ARBA" id="ARBA00022448"/>
    </source>
</evidence>
<sequence length="370" mass="41950">MAGILFAKIRSFIRNPWTFLLFTAMSIGFAILIGSSGNFNTIQVPVTGSEAVQESPIGDALKENKVYNFVWKSEEDMLEQVETGKAEAGVMVQEEDYQVVIGVDSANSQLVEQTIKEIYMDVLQQEKLYAAMKATTATEKQAIQDKLDTAKENPVFSIQQASFRSDDAFIYDTASHSLFGFTLFFVIYTIAYTVLPILLEKKEGIWDRMILSPLKKWEMYVANLLYSFVIGYIQVLVIFFIFRYWVGVDFNGRFIETLLVLIPYVFSIVSLSIFITALVKNTQQFNTVLPILAVSMAMIGGAYWPIEIVENEILLFLAKFNPLTFGMEVLNGVAVYDYSFDELLLPISILFFMGVLLMGIGIHLMERRHI</sequence>
<evidence type="ECO:0000313" key="11">
    <source>
        <dbReference type="Proteomes" id="UP000270219"/>
    </source>
</evidence>
<dbReference type="OrthoDB" id="266913at2"/>
<dbReference type="InterPro" id="IPR013525">
    <property type="entry name" value="ABC2_TM"/>
</dbReference>
<feature type="transmembrane region" description="Helical" evidence="8">
    <location>
        <begin position="286"/>
        <end position="306"/>
    </location>
</feature>
<dbReference type="RefSeq" id="WP_121522536.1">
    <property type="nucleotide sequence ID" value="NZ_RCHR01000003.1"/>
</dbReference>
<reference evidence="10 11" key="1">
    <citation type="submission" date="2018-10" db="EMBL/GenBank/DDBJ databases">
        <title>Oceanobacillus sp. YLB-02 draft genome.</title>
        <authorList>
            <person name="Yu L."/>
        </authorList>
    </citation>
    <scope>NUCLEOTIDE SEQUENCE [LARGE SCALE GENOMIC DNA]</scope>
    <source>
        <strain evidence="10 11">YLB-02</strain>
    </source>
</reference>
<name>A0A498D667_9BACI</name>
<evidence type="ECO:0000256" key="7">
    <source>
        <dbReference type="ARBA" id="ARBA00023136"/>
    </source>
</evidence>
<accession>A0A498D667</accession>
<dbReference type="InterPro" id="IPR051449">
    <property type="entry name" value="ABC-2_transporter_component"/>
</dbReference>
<evidence type="ECO:0000256" key="4">
    <source>
        <dbReference type="ARBA" id="ARBA00022475"/>
    </source>
</evidence>
<dbReference type="Pfam" id="PF12698">
    <property type="entry name" value="ABC2_membrane_3"/>
    <property type="match status" value="1"/>
</dbReference>
<evidence type="ECO:0000256" key="6">
    <source>
        <dbReference type="ARBA" id="ARBA00022989"/>
    </source>
</evidence>
<keyword evidence="7 8" id="KW-0472">Membrane</keyword>
<feature type="transmembrane region" description="Helical" evidence="8">
    <location>
        <begin position="258"/>
        <end position="279"/>
    </location>
</feature>
<keyword evidence="4" id="KW-1003">Cell membrane</keyword>
<dbReference type="GO" id="GO:0005886">
    <property type="term" value="C:plasma membrane"/>
    <property type="evidence" value="ECO:0007669"/>
    <property type="project" value="UniProtKB-SubCell"/>
</dbReference>
<comment type="subcellular location">
    <subcellularLocation>
        <location evidence="1">Cell membrane</location>
        <topology evidence="1">Multi-pass membrane protein</topology>
    </subcellularLocation>
</comment>
<dbReference type="InterPro" id="IPR047817">
    <property type="entry name" value="ABC2_TM_bact-type"/>
</dbReference>
<dbReference type="PANTHER" id="PTHR30294">
    <property type="entry name" value="MEMBRANE COMPONENT OF ABC TRANSPORTER YHHJ-RELATED"/>
    <property type="match status" value="1"/>
</dbReference>
<proteinExistence type="inferred from homology"/>
<comment type="similarity">
    <text evidence="2">Belongs to the ABC-2 integral membrane protein family.</text>
</comment>
<dbReference type="EMBL" id="RCHR01000003">
    <property type="protein sequence ID" value="RLL44946.1"/>
    <property type="molecule type" value="Genomic_DNA"/>
</dbReference>
<evidence type="ECO:0000256" key="1">
    <source>
        <dbReference type="ARBA" id="ARBA00004651"/>
    </source>
</evidence>
<dbReference type="AlphaFoldDB" id="A0A498D667"/>
<evidence type="ECO:0000313" key="10">
    <source>
        <dbReference type="EMBL" id="RLL44946.1"/>
    </source>
</evidence>
<dbReference type="PROSITE" id="PS51012">
    <property type="entry name" value="ABC_TM2"/>
    <property type="match status" value="1"/>
</dbReference>
<keyword evidence="6 8" id="KW-1133">Transmembrane helix</keyword>
<feature type="transmembrane region" description="Helical" evidence="8">
    <location>
        <begin position="12"/>
        <end position="33"/>
    </location>
</feature>
<evidence type="ECO:0000259" key="9">
    <source>
        <dbReference type="PROSITE" id="PS51012"/>
    </source>
</evidence>
<evidence type="ECO:0000256" key="8">
    <source>
        <dbReference type="SAM" id="Phobius"/>
    </source>
</evidence>
<feature type="domain" description="ABC transmembrane type-2" evidence="9">
    <location>
        <begin position="136"/>
        <end position="368"/>
    </location>
</feature>
<dbReference type="PANTHER" id="PTHR30294:SF38">
    <property type="entry name" value="TRANSPORT PERMEASE PROTEIN"/>
    <property type="match status" value="1"/>
</dbReference>
<feature type="transmembrane region" description="Helical" evidence="8">
    <location>
        <begin position="220"/>
        <end position="246"/>
    </location>
</feature>
<evidence type="ECO:0000256" key="5">
    <source>
        <dbReference type="ARBA" id="ARBA00022692"/>
    </source>
</evidence>